<dbReference type="GeneID" id="62147097"/>
<name>A0A9P5IN60_9HELO</name>
<accession>A0A9P5IN60</accession>
<keyword evidence="3" id="KW-1185">Reference proteome</keyword>
<sequence length="499" mass="57560">MPSPPPLFDESKKKKKPVSSTAGPSAQPSASSSRSQRELELAFRGGPPPAPRAARRGRDEKADFRQQQSPPQTTTRKNKQPARSPSPSPVRGAPDVRSARGDEGQRVIKKLLATMQKYKPKLHLEYDSQSEVLIMRGSLGVCSEDDAMRYLTEVNFESSAYKLVYEHTPRRDYRYSLLLENMKQLDGKTKKRLAENMNHQLDKLNKNEHAVYLQGFEEKHNRPFDLKAHYKETLKRIHFQMETASGMEVWDESDGKPSDALDRFVNSKPLVLECMLAIKLSYLCMYKKMLGASALNQLFDGVLHKVYEDLPRQWKKGERKYFHLSYNSIPRITGYYKGSFKKERQTVEYGKSYYIQGPQHAFNFHPSSEANGFNVLYTGKNEEGQDVFRGFDPPDRADKTQQEFETMMEKKYQEPLTVEDLRMLCKREGSEMPPDGVMTFRETMDILRKAYGKSLDKALKNANKAKPEEYYKASEPEISVPEKYNEHRCRGLVAYVQWI</sequence>
<dbReference type="Proteomes" id="UP000710849">
    <property type="component" value="Unassembled WGS sequence"/>
</dbReference>
<feature type="compositionally biased region" description="Low complexity" evidence="1">
    <location>
        <begin position="24"/>
        <end position="34"/>
    </location>
</feature>
<evidence type="ECO:0000256" key="1">
    <source>
        <dbReference type="SAM" id="MobiDB-lite"/>
    </source>
</evidence>
<protein>
    <submittedName>
        <fullName evidence="2">Uncharacterized protein</fullName>
    </submittedName>
</protein>
<organism evidence="2 3">
    <name type="scientific">Botrytis byssoidea</name>
    <dbReference type="NCBI Taxonomy" id="139641"/>
    <lineage>
        <taxon>Eukaryota</taxon>
        <taxon>Fungi</taxon>
        <taxon>Dikarya</taxon>
        <taxon>Ascomycota</taxon>
        <taxon>Pezizomycotina</taxon>
        <taxon>Leotiomycetes</taxon>
        <taxon>Helotiales</taxon>
        <taxon>Sclerotiniaceae</taxon>
        <taxon>Botrytis</taxon>
    </lineage>
</organism>
<feature type="region of interest" description="Disordered" evidence="1">
    <location>
        <begin position="1"/>
        <end position="104"/>
    </location>
</feature>
<evidence type="ECO:0000313" key="3">
    <source>
        <dbReference type="Proteomes" id="UP000710849"/>
    </source>
</evidence>
<gene>
    <name evidence="2" type="ORF">EAE97_003508</name>
</gene>
<proteinExistence type="predicted"/>
<dbReference type="EMBL" id="RCSW01000006">
    <property type="protein sequence ID" value="KAF7948097.1"/>
    <property type="molecule type" value="Genomic_DNA"/>
</dbReference>
<dbReference type="RefSeq" id="XP_038734629.1">
    <property type="nucleotide sequence ID" value="XM_038874020.1"/>
</dbReference>
<feature type="compositionally biased region" description="Low complexity" evidence="1">
    <location>
        <begin position="66"/>
        <end position="75"/>
    </location>
</feature>
<evidence type="ECO:0000313" key="2">
    <source>
        <dbReference type="EMBL" id="KAF7948097.1"/>
    </source>
</evidence>
<dbReference type="AlphaFoldDB" id="A0A9P5IN60"/>
<comment type="caution">
    <text evidence="2">The sequence shown here is derived from an EMBL/GenBank/DDBJ whole genome shotgun (WGS) entry which is preliminary data.</text>
</comment>
<reference evidence="2 3" key="1">
    <citation type="journal article" date="2020" name="Genome Biol. Evol.">
        <title>Comparative genomics of Sclerotiniaceae.</title>
        <authorList>
            <person name="Valero Jimenez C.A."/>
            <person name="Steentjes M."/>
            <person name="Scholten O.E."/>
            <person name="Van Kan J.A.L."/>
        </authorList>
    </citation>
    <scope>NUCLEOTIDE SEQUENCE [LARGE SCALE GENOMIC DNA]</scope>
    <source>
        <strain evidence="2 3">MUCL 94</strain>
    </source>
</reference>